<comment type="caution">
    <text evidence="5">The sequence shown here is derived from an EMBL/GenBank/DDBJ whole genome shotgun (WGS) entry which is preliminary data.</text>
</comment>
<dbReference type="PROSITE" id="PS51257">
    <property type="entry name" value="PROKAR_LIPOPROTEIN"/>
    <property type="match status" value="1"/>
</dbReference>
<dbReference type="Proteomes" id="UP001500220">
    <property type="component" value="Unassembled WGS sequence"/>
</dbReference>
<comment type="cofactor">
    <cofactor evidence="1">
        <name>FAD</name>
        <dbReference type="ChEBI" id="CHEBI:57692"/>
    </cofactor>
</comment>
<dbReference type="InterPro" id="IPR036188">
    <property type="entry name" value="FAD/NAD-bd_sf"/>
</dbReference>
<keyword evidence="3" id="KW-0274">FAD</keyword>
<dbReference type="EMBL" id="BAAAHC010000005">
    <property type="protein sequence ID" value="GAA0512673.1"/>
    <property type="molecule type" value="Genomic_DNA"/>
</dbReference>
<evidence type="ECO:0000256" key="1">
    <source>
        <dbReference type="ARBA" id="ARBA00001974"/>
    </source>
</evidence>
<feature type="domain" description="FAD-binding" evidence="4">
    <location>
        <begin position="5"/>
        <end position="340"/>
    </location>
</feature>
<gene>
    <name evidence="5" type="ORF">GCM10009545_13390</name>
</gene>
<accession>A0ABN1C6A7</accession>
<evidence type="ECO:0000313" key="5">
    <source>
        <dbReference type="EMBL" id="GAA0512673.1"/>
    </source>
</evidence>
<proteinExistence type="predicted"/>
<dbReference type="Gene3D" id="3.30.70.2450">
    <property type="match status" value="1"/>
</dbReference>
<evidence type="ECO:0000259" key="4">
    <source>
        <dbReference type="Pfam" id="PF01494"/>
    </source>
</evidence>
<dbReference type="Gene3D" id="3.40.30.120">
    <property type="match status" value="1"/>
</dbReference>
<dbReference type="PANTHER" id="PTHR43004:SF19">
    <property type="entry name" value="BINDING MONOOXYGENASE, PUTATIVE (JCVI)-RELATED"/>
    <property type="match status" value="1"/>
</dbReference>
<dbReference type="RefSeq" id="WP_346072494.1">
    <property type="nucleotide sequence ID" value="NZ_BAAAHC010000005.1"/>
</dbReference>
<dbReference type="InterPro" id="IPR002938">
    <property type="entry name" value="FAD-bd"/>
</dbReference>
<protein>
    <submittedName>
        <fullName evidence="5">FAD-dependent oxidoreductase</fullName>
    </submittedName>
</protein>
<organism evidence="5 6">
    <name type="scientific">Saccharopolyspora thermophila</name>
    <dbReference type="NCBI Taxonomy" id="89367"/>
    <lineage>
        <taxon>Bacteria</taxon>
        <taxon>Bacillati</taxon>
        <taxon>Actinomycetota</taxon>
        <taxon>Actinomycetes</taxon>
        <taxon>Pseudonocardiales</taxon>
        <taxon>Pseudonocardiaceae</taxon>
        <taxon>Saccharopolyspora</taxon>
    </lineage>
</organism>
<evidence type="ECO:0000256" key="3">
    <source>
        <dbReference type="ARBA" id="ARBA00022827"/>
    </source>
</evidence>
<dbReference type="Pfam" id="PF01494">
    <property type="entry name" value="FAD_binding_3"/>
    <property type="match status" value="1"/>
</dbReference>
<dbReference type="InterPro" id="IPR050641">
    <property type="entry name" value="RIFMO-like"/>
</dbReference>
<reference evidence="5 6" key="1">
    <citation type="journal article" date="2019" name="Int. J. Syst. Evol. Microbiol.">
        <title>The Global Catalogue of Microorganisms (GCM) 10K type strain sequencing project: providing services to taxonomists for standard genome sequencing and annotation.</title>
        <authorList>
            <consortium name="The Broad Institute Genomics Platform"/>
            <consortium name="The Broad Institute Genome Sequencing Center for Infectious Disease"/>
            <person name="Wu L."/>
            <person name="Ma J."/>
        </authorList>
    </citation>
    <scope>NUCLEOTIDE SEQUENCE [LARGE SCALE GENOMIC DNA]</scope>
    <source>
        <strain evidence="5 6">JCM 10664</strain>
    </source>
</reference>
<name>A0ABN1C6A7_9PSEU</name>
<keyword evidence="2" id="KW-0285">Flavoprotein</keyword>
<sequence length="544" mass="58355">MAEQTRVLVVGAGPTGLAVACELLRAGVPVRVVEAGTERSPRSKGIAIWPRTLEILHDLGIAEEATARGLPLRKGTLWSQGQPLTTFDLTDLRSRFGWGLVLPQYETESLLERRLVELGGKVEKGVRCAELSWSASGLPRVELVSSAGTEQAEVDWLIACDGPGSTIRAAAGIDMAGELERYGWVLADVRMDTELPRDGVNWFLHRDAVLHALPMPGDQWRLTMTVGRERPDPAQWPVERIQRILDERSPVPMRLSTAEWVSGFRVRQGIARQFRRGRVLLAGDAAHVHSPAGAQGVNAGLQDAANLGWKLALVCRGDASPTLLDSYDAERRPAASLTVRLANRATRGATLASAAARAGRDLIWSTAGRRGVVQRVVPPAVSGVLQSYPAGLTAASGPLLAARRLRSVVDLVRGRPGTGARLPDVRLVDGWLWDLLPATGPVVLAWAGRGRAWDDVDGFTALHRAVPRDVPVLVFDSPGAPADAIPDSPRWRVVADFGGRVRRALAAGPDTAVVVRPDRYLGARGSSASPGAVRSYFKTVGGTP</sequence>
<dbReference type="PANTHER" id="PTHR43004">
    <property type="entry name" value="TRK SYSTEM POTASSIUM UPTAKE PROTEIN"/>
    <property type="match status" value="1"/>
</dbReference>
<dbReference type="Gene3D" id="3.50.50.60">
    <property type="entry name" value="FAD/NAD(P)-binding domain"/>
    <property type="match status" value="1"/>
</dbReference>
<dbReference type="PRINTS" id="PR00420">
    <property type="entry name" value="RNGMNOXGNASE"/>
</dbReference>
<dbReference type="SUPFAM" id="SSF51905">
    <property type="entry name" value="FAD/NAD(P)-binding domain"/>
    <property type="match status" value="1"/>
</dbReference>
<keyword evidence="6" id="KW-1185">Reference proteome</keyword>
<evidence type="ECO:0000313" key="6">
    <source>
        <dbReference type="Proteomes" id="UP001500220"/>
    </source>
</evidence>
<evidence type="ECO:0000256" key="2">
    <source>
        <dbReference type="ARBA" id="ARBA00022630"/>
    </source>
</evidence>